<evidence type="ECO:0000256" key="2">
    <source>
        <dbReference type="ARBA" id="ARBA00010510"/>
    </source>
</evidence>
<keyword evidence="8" id="KW-0496">Mitochondrion</keyword>
<evidence type="ECO:0000256" key="5">
    <source>
        <dbReference type="ARBA" id="ARBA00022692"/>
    </source>
</evidence>
<comment type="similarity">
    <text evidence="2">Belongs to the Tom40 family.</text>
</comment>
<keyword evidence="5" id="KW-0812">Transmembrane</keyword>
<dbReference type="GO" id="GO:0005741">
    <property type="term" value="C:mitochondrial outer membrane"/>
    <property type="evidence" value="ECO:0007669"/>
    <property type="project" value="UniProtKB-SubCell"/>
</dbReference>
<feature type="compositionally biased region" description="Pro residues" evidence="10">
    <location>
        <begin position="12"/>
        <end position="22"/>
    </location>
</feature>
<evidence type="ECO:0000256" key="8">
    <source>
        <dbReference type="ARBA" id="ARBA00023128"/>
    </source>
</evidence>
<comment type="caution">
    <text evidence="11">The sequence shown here is derived from an EMBL/GenBank/DDBJ whole genome shotgun (WGS) entry which is preliminary data.</text>
</comment>
<evidence type="ECO:0000256" key="3">
    <source>
        <dbReference type="ARBA" id="ARBA00022448"/>
    </source>
</evidence>
<evidence type="ECO:0000313" key="11">
    <source>
        <dbReference type="EMBL" id="KAJ8468712.1"/>
    </source>
</evidence>
<comment type="subcellular location">
    <subcellularLocation>
        <location evidence="1">Mitochondrion outer membrane</location>
        <topology evidence="1">Multi-pass membrane protein</topology>
    </subcellularLocation>
</comment>
<keyword evidence="6" id="KW-1000">Mitochondrion outer membrane</keyword>
<dbReference type="Proteomes" id="UP001215151">
    <property type="component" value="Unassembled WGS sequence"/>
</dbReference>
<dbReference type="InterPro" id="IPR023614">
    <property type="entry name" value="Porin_dom_sf"/>
</dbReference>
<evidence type="ECO:0000256" key="10">
    <source>
        <dbReference type="SAM" id="MobiDB-lite"/>
    </source>
</evidence>
<evidence type="ECO:0000256" key="1">
    <source>
        <dbReference type="ARBA" id="ARBA00004374"/>
    </source>
</evidence>
<keyword evidence="9" id="KW-0472">Membrane</keyword>
<dbReference type="GO" id="GO:0030150">
    <property type="term" value="P:protein import into mitochondrial matrix"/>
    <property type="evidence" value="ECO:0007669"/>
    <property type="project" value="InterPro"/>
</dbReference>
<dbReference type="CDD" id="cd07305">
    <property type="entry name" value="Porin3_Tom40"/>
    <property type="match status" value="1"/>
</dbReference>
<name>A0AAD7TMF6_9APHY</name>
<feature type="region of interest" description="Disordered" evidence="10">
    <location>
        <begin position="1"/>
        <end position="31"/>
    </location>
</feature>
<accession>A0AAD7TMF6</accession>
<dbReference type="EMBL" id="JAPEVG010000324">
    <property type="protein sequence ID" value="KAJ8468712.1"/>
    <property type="molecule type" value="Genomic_DNA"/>
</dbReference>
<evidence type="ECO:0000256" key="9">
    <source>
        <dbReference type="ARBA" id="ARBA00023136"/>
    </source>
</evidence>
<reference evidence="11" key="1">
    <citation type="submission" date="2022-11" db="EMBL/GenBank/DDBJ databases">
        <title>Genome Sequence of Cubamyces cubensis.</title>
        <authorList>
            <person name="Buettner E."/>
        </authorList>
    </citation>
    <scope>NUCLEOTIDE SEQUENCE</scope>
    <source>
        <strain evidence="11">MPL-01</strain>
    </source>
</reference>
<keyword evidence="12" id="KW-1185">Reference proteome</keyword>
<dbReference type="Pfam" id="PF01459">
    <property type="entry name" value="Porin_3"/>
    <property type="match status" value="1"/>
</dbReference>
<dbReference type="InterPro" id="IPR037930">
    <property type="entry name" value="Tom40"/>
</dbReference>
<keyword evidence="3" id="KW-0813">Transport</keyword>
<keyword evidence="7" id="KW-0653">Protein transport</keyword>
<proteinExistence type="inferred from homology"/>
<organism evidence="11 12">
    <name type="scientific">Trametes cubensis</name>
    <dbReference type="NCBI Taxonomy" id="1111947"/>
    <lineage>
        <taxon>Eukaryota</taxon>
        <taxon>Fungi</taxon>
        <taxon>Dikarya</taxon>
        <taxon>Basidiomycota</taxon>
        <taxon>Agaricomycotina</taxon>
        <taxon>Agaricomycetes</taxon>
        <taxon>Polyporales</taxon>
        <taxon>Polyporaceae</taxon>
        <taxon>Trametes</taxon>
    </lineage>
</organism>
<evidence type="ECO:0000313" key="12">
    <source>
        <dbReference type="Proteomes" id="UP001215151"/>
    </source>
</evidence>
<gene>
    <name evidence="11" type="ORF">ONZ51_g9465</name>
</gene>
<protein>
    <recommendedName>
        <fullName evidence="13">Mitochondrial import receptor subunit TOM40</fullName>
    </recommendedName>
</protein>
<keyword evidence="4" id="KW-1134">Transmembrane beta strand</keyword>
<evidence type="ECO:0008006" key="13">
    <source>
        <dbReference type="Google" id="ProtNLM"/>
    </source>
</evidence>
<evidence type="ECO:0000256" key="6">
    <source>
        <dbReference type="ARBA" id="ARBA00022787"/>
    </source>
</evidence>
<dbReference type="AlphaFoldDB" id="A0AAD7TMF6"/>
<evidence type="ECO:0000256" key="7">
    <source>
        <dbReference type="ARBA" id="ARBA00022927"/>
    </source>
</evidence>
<dbReference type="GO" id="GO:0008320">
    <property type="term" value="F:protein transmembrane transporter activity"/>
    <property type="evidence" value="ECO:0007669"/>
    <property type="project" value="InterPro"/>
</dbReference>
<dbReference type="Gene3D" id="2.40.160.10">
    <property type="entry name" value="Porin"/>
    <property type="match status" value="1"/>
</dbReference>
<evidence type="ECO:0000256" key="4">
    <source>
        <dbReference type="ARBA" id="ARBA00022452"/>
    </source>
</evidence>
<sequence length="364" mass="39087">MSVPTPVTAVDVPPPPPPPPAPVASSSSSSSWPFGNLYNRFAAWRKSLDLPNPGTVENLSKEAKQTSLNNYAFDGARADLSKSLSMNPMFQVTHSFHLGSQTSPPTYHFGAMFANDRLFMHGNVDNDGNMSARFNQGWSANSVSKVQAQLSTTPGQSFVQLEHDYQGSDYSLNAKAVNPSPADLSGIYMGSYLQSITKNLALGVETIYQQQAPGLSDVGAAYLAKYTSTDRNWIATAQVQGPGVLQASYWQKLSEKVDVAAELQVMAAPGRRDALATLAARYELRMASFRAQLDSTGKVSAYLEQRFAPTFAFLVSGEIDHFKVCLANAAKVGVGVMIESSSLTPEEMGMVPPPGVPAVPMPQP</sequence>
<feature type="compositionally biased region" description="Low complexity" evidence="10">
    <location>
        <begin position="1"/>
        <end position="11"/>
    </location>
</feature>
<dbReference type="PANTHER" id="PTHR10802">
    <property type="entry name" value="MITOCHONDRIAL IMPORT RECEPTOR SUBUNIT TOM40"/>
    <property type="match status" value="1"/>
</dbReference>
<dbReference type="InterPro" id="IPR027246">
    <property type="entry name" value="Porin_Euk/Tom40"/>
</dbReference>